<dbReference type="InterPro" id="IPR016181">
    <property type="entry name" value="Acyl_CoA_acyltransferase"/>
</dbReference>
<dbReference type="Proteomes" id="UP001583177">
    <property type="component" value="Unassembled WGS sequence"/>
</dbReference>
<dbReference type="PANTHER" id="PTHR42791:SF2">
    <property type="entry name" value="N-ACETYLTRANSFERASE DOMAIN-CONTAINING PROTEIN"/>
    <property type="match status" value="1"/>
</dbReference>
<accession>A0ABR3WTK5</accession>
<dbReference type="InterPro" id="IPR000182">
    <property type="entry name" value="GNAT_dom"/>
</dbReference>
<dbReference type="Pfam" id="PF00583">
    <property type="entry name" value="Acetyltransf_1"/>
    <property type="match status" value="1"/>
</dbReference>
<evidence type="ECO:0000259" key="1">
    <source>
        <dbReference type="Pfam" id="PF00583"/>
    </source>
</evidence>
<feature type="domain" description="N-acetyltransferase" evidence="1">
    <location>
        <begin position="148"/>
        <end position="195"/>
    </location>
</feature>
<evidence type="ECO:0000313" key="3">
    <source>
        <dbReference type="Proteomes" id="UP001583177"/>
    </source>
</evidence>
<organism evidence="2 3">
    <name type="scientific">Diaporthe australafricana</name>
    <dbReference type="NCBI Taxonomy" id="127596"/>
    <lineage>
        <taxon>Eukaryota</taxon>
        <taxon>Fungi</taxon>
        <taxon>Dikarya</taxon>
        <taxon>Ascomycota</taxon>
        <taxon>Pezizomycotina</taxon>
        <taxon>Sordariomycetes</taxon>
        <taxon>Sordariomycetidae</taxon>
        <taxon>Diaporthales</taxon>
        <taxon>Diaporthaceae</taxon>
        <taxon>Diaporthe</taxon>
    </lineage>
</organism>
<gene>
    <name evidence="2" type="ORF">Daus18300_006581</name>
</gene>
<proteinExistence type="predicted"/>
<dbReference type="SUPFAM" id="SSF55729">
    <property type="entry name" value="Acyl-CoA N-acyltransferases (Nat)"/>
    <property type="match status" value="1"/>
</dbReference>
<name>A0ABR3WTK5_9PEZI</name>
<evidence type="ECO:0000313" key="2">
    <source>
        <dbReference type="EMBL" id="KAL1866878.1"/>
    </source>
</evidence>
<keyword evidence="3" id="KW-1185">Reference proteome</keyword>
<sequence>MPGYVIQGCTVQDGADVARNNMTSFWQDPNWRIVWKHSTLPAVVEACTARSPRNLLKDRDLLRHFKAVDPQTGRLVGYARWKLPPGCHKTEDGGPVWPEGQVPDVSPEERARIDEVADAADWKPDDESDELDAPITRRKIEYLARKEYLIHPENQGKGVGSALLRHGIEKATEMNVDIFVLGMVGGWRVYKRMGFKLMETVVQDATRFGGNDNYAFQFLEYEIKDKDKDKDKA</sequence>
<protein>
    <recommendedName>
        <fullName evidence="1">N-acetyltransferase domain-containing protein</fullName>
    </recommendedName>
</protein>
<dbReference type="CDD" id="cd04301">
    <property type="entry name" value="NAT_SF"/>
    <property type="match status" value="1"/>
</dbReference>
<dbReference type="EMBL" id="JAWRVE010000053">
    <property type="protein sequence ID" value="KAL1866878.1"/>
    <property type="molecule type" value="Genomic_DNA"/>
</dbReference>
<dbReference type="PANTHER" id="PTHR42791">
    <property type="entry name" value="GNAT FAMILY ACETYLTRANSFERASE"/>
    <property type="match status" value="1"/>
</dbReference>
<comment type="caution">
    <text evidence="2">The sequence shown here is derived from an EMBL/GenBank/DDBJ whole genome shotgun (WGS) entry which is preliminary data.</text>
</comment>
<reference evidence="2 3" key="1">
    <citation type="journal article" date="2024" name="IMA Fungus">
        <title>IMA Genome - F19 : A genome assembly and annotation guide to empower mycologists, including annotated draft genome sequences of Ceratocystis pirilliformis, Diaporthe australafricana, Fusarium ophioides, Paecilomyces lecythidis, and Sporothrix stenoceras.</title>
        <authorList>
            <person name="Aylward J."/>
            <person name="Wilson A.M."/>
            <person name="Visagie C.M."/>
            <person name="Spraker J."/>
            <person name="Barnes I."/>
            <person name="Buitendag C."/>
            <person name="Ceriani C."/>
            <person name="Del Mar Angel L."/>
            <person name="du Plessis D."/>
            <person name="Fuchs T."/>
            <person name="Gasser K."/>
            <person name="Kramer D."/>
            <person name="Li W."/>
            <person name="Munsamy K."/>
            <person name="Piso A."/>
            <person name="Price J.L."/>
            <person name="Sonnekus B."/>
            <person name="Thomas C."/>
            <person name="van der Nest A."/>
            <person name="van Dijk A."/>
            <person name="van Heerden A."/>
            <person name="van Vuuren N."/>
            <person name="Yilmaz N."/>
            <person name="Duong T.A."/>
            <person name="van der Merwe N.A."/>
            <person name="Wingfield M.J."/>
            <person name="Wingfield B.D."/>
        </authorList>
    </citation>
    <scope>NUCLEOTIDE SEQUENCE [LARGE SCALE GENOMIC DNA]</scope>
    <source>
        <strain evidence="2 3">CMW 18300</strain>
    </source>
</reference>
<dbReference type="Gene3D" id="3.40.630.30">
    <property type="match status" value="1"/>
</dbReference>
<dbReference type="InterPro" id="IPR052523">
    <property type="entry name" value="Trichothecene_AcTrans"/>
</dbReference>